<dbReference type="STRING" id="39966.A0A369KGG3"/>
<dbReference type="Pfam" id="PF00010">
    <property type="entry name" value="HLH"/>
    <property type="match status" value="1"/>
</dbReference>
<dbReference type="InterPro" id="IPR036638">
    <property type="entry name" value="HLH_DNA-bd_sf"/>
</dbReference>
<feature type="compositionally biased region" description="Polar residues" evidence="7">
    <location>
        <begin position="286"/>
        <end position="297"/>
    </location>
</feature>
<keyword evidence="2" id="KW-0805">Transcription regulation</keyword>
<keyword evidence="3" id="KW-0238">DNA-binding</keyword>
<keyword evidence="4" id="KW-0804">Transcription</keyword>
<feature type="region of interest" description="Disordered" evidence="7">
    <location>
        <begin position="591"/>
        <end position="615"/>
    </location>
</feature>
<evidence type="ECO:0000256" key="2">
    <source>
        <dbReference type="ARBA" id="ARBA00023015"/>
    </source>
</evidence>
<organism evidence="9 10">
    <name type="scientific">Hypsizygus marmoreus</name>
    <name type="common">White beech mushroom</name>
    <name type="synonym">Agaricus marmoreus</name>
    <dbReference type="NCBI Taxonomy" id="39966"/>
    <lineage>
        <taxon>Eukaryota</taxon>
        <taxon>Fungi</taxon>
        <taxon>Dikarya</taxon>
        <taxon>Basidiomycota</taxon>
        <taxon>Agaricomycotina</taxon>
        <taxon>Agaricomycetes</taxon>
        <taxon>Agaricomycetidae</taxon>
        <taxon>Agaricales</taxon>
        <taxon>Tricholomatineae</taxon>
        <taxon>Lyophyllaceae</taxon>
        <taxon>Hypsizygus</taxon>
    </lineage>
</organism>
<feature type="compositionally biased region" description="Low complexity" evidence="7">
    <location>
        <begin position="330"/>
        <end position="343"/>
    </location>
</feature>
<keyword evidence="10" id="KW-1185">Reference proteome</keyword>
<evidence type="ECO:0000256" key="5">
    <source>
        <dbReference type="ARBA" id="ARBA00023242"/>
    </source>
</evidence>
<dbReference type="GO" id="GO:0000981">
    <property type="term" value="F:DNA-binding transcription factor activity, RNA polymerase II-specific"/>
    <property type="evidence" value="ECO:0007669"/>
    <property type="project" value="TreeGrafter"/>
</dbReference>
<dbReference type="OrthoDB" id="5344169at2759"/>
<dbReference type="SUPFAM" id="SSF47459">
    <property type="entry name" value="HLH, helix-loop-helix DNA-binding domain"/>
    <property type="match status" value="1"/>
</dbReference>
<dbReference type="EMBL" id="LUEZ02000004">
    <property type="protein sequence ID" value="RDB30824.1"/>
    <property type="molecule type" value="Genomic_DNA"/>
</dbReference>
<dbReference type="SMART" id="SM00353">
    <property type="entry name" value="HLH"/>
    <property type="match status" value="1"/>
</dbReference>
<dbReference type="Proteomes" id="UP000076154">
    <property type="component" value="Unassembled WGS sequence"/>
</dbReference>
<dbReference type="PROSITE" id="PS50888">
    <property type="entry name" value="BHLH"/>
    <property type="match status" value="1"/>
</dbReference>
<dbReference type="AlphaFoldDB" id="A0A369KGG3"/>
<comment type="caution">
    <text evidence="9">The sequence shown here is derived from an EMBL/GenBank/DDBJ whole genome shotgun (WGS) entry which is preliminary data.</text>
</comment>
<dbReference type="InParanoid" id="A0A369KGG3"/>
<evidence type="ECO:0000259" key="8">
    <source>
        <dbReference type="PROSITE" id="PS50888"/>
    </source>
</evidence>
<feature type="region of interest" description="Disordered" evidence="7">
    <location>
        <begin position="376"/>
        <end position="429"/>
    </location>
</feature>
<dbReference type="InterPro" id="IPR011598">
    <property type="entry name" value="bHLH_dom"/>
</dbReference>
<comment type="subcellular location">
    <subcellularLocation>
        <location evidence="1">Nucleus</location>
    </subcellularLocation>
</comment>
<dbReference type="InterPro" id="IPR052207">
    <property type="entry name" value="Max-like/E-box_TFs"/>
</dbReference>
<feature type="compositionally biased region" description="Acidic residues" evidence="7">
    <location>
        <begin position="603"/>
        <end position="615"/>
    </location>
</feature>
<dbReference type="PANTHER" id="PTHR15741:SF38">
    <property type="entry name" value="BHLH DOMAIN-CONTAINING PROTEIN"/>
    <property type="match status" value="1"/>
</dbReference>
<feature type="compositionally biased region" description="Polar residues" evidence="7">
    <location>
        <begin position="344"/>
        <end position="355"/>
    </location>
</feature>
<evidence type="ECO:0000256" key="3">
    <source>
        <dbReference type="ARBA" id="ARBA00023125"/>
    </source>
</evidence>
<dbReference type="CDD" id="cd11405">
    <property type="entry name" value="bHLHzip_MLXIP_like"/>
    <property type="match status" value="1"/>
</dbReference>
<evidence type="ECO:0000256" key="6">
    <source>
        <dbReference type="SAM" id="Coils"/>
    </source>
</evidence>
<feature type="compositionally biased region" description="Low complexity" evidence="7">
    <location>
        <begin position="38"/>
        <end position="51"/>
    </location>
</feature>
<dbReference type="PANTHER" id="PTHR15741">
    <property type="entry name" value="BASIC HELIX-LOOP-HELIX ZIP TRANSCRIPTION FACTOR"/>
    <property type="match status" value="1"/>
</dbReference>
<evidence type="ECO:0000256" key="7">
    <source>
        <dbReference type="SAM" id="MobiDB-lite"/>
    </source>
</evidence>
<name>A0A369KGG3_HYPMA</name>
<evidence type="ECO:0000313" key="10">
    <source>
        <dbReference type="Proteomes" id="UP000076154"/>
    </source>
</evidence>
<reference evidence="9" key="1">
    <citation type="submission" date="2018-04" db="EMBL/GenBank/DDBJ databases">
        <title>Whole genome sequencing of Hypsizygus marmoreus.</title>
        <authorList>
            <person name="Choi I.-G."/>
            <person name="Min B."/>
            <person name="Kim J.-G."/>
            <person name="Kim S."/>
            <person name="Oh Y.-L."/>
            <person name="Kong W.-S."/>
            <person name="Park H."/>
            <person name="Jeong J."/>
            <person name="Song E.-S."/>
        </authorList>
    </citation>
    <scope>NUCLEOTIDE SEQUENCE [LARGE SCALE GENOMIC DNA]</scope>
    <source>
        <strain evidence="9">51987-8</strain>
    </source>
</reference>
<gene>
    <name evidence="9" type="ORF">Hypma_005795</name>
</gene>
<feature type="compositionally biased region" description="Low complexity" evidence="7">
    <location>
        <begin position="396"/>
        <end position="407"/>
    </location>
</feature>
<feature type="compositionally biased region" description="Polar residues" evidence="7">
    <location>
        <begin position="19"/>
        <end position="37"/>
    </location>
</feature>
<dbReference type="GO" id="GO:0046983">
    <property type="term" value="F:protein dimerization activity"/>
    <property type="evidence" value="ECO:0007669"/>
    <property type="project" value="InterPro"/>
</dbReference>
<feature type="region of interest" description="Disordered" evidence="7">
    <location>
        <begin position="487"/>
        <end position="519"/>
    </location>
</feature>
<accession>A0A369KGG3</accession>
<keyword evidence="5" id="KW-0539">Nucleus</keyword>
<keyword evidence="6" id="KW-0175">Coiled coil</keyword>
<evidence type="ECO:0000256" key="4">
    <source>
        <dbReference type="ARBA" id="ARBA00023163"/>
    </source>
</evidence>
<feature type="domain" description="BHLH" evidence="8">
    <location>
        <begin position="456"/>
        <end position="537"/>
    </location>
</feature>
<evidence type="ECO:0000313" key="9">
    <source>
        <dbReference type="EMBL" id="RDB30824.1"/>
    </source>
</evidence>
<dbReference type="GO" id="GO:0000978">
    <property type="term" value="F:RNA polymerase II cis-regulatory region sequence-specific DNA binding"/>
    <property type="evidence" value="ECO:0007669"/>
    <property type="project" value="TreeGrafter"/>
</dbReference>
<feature type="coiled-coil region" evidence="6">
    <location>
        <begin position="534"/>
        <end position="561"/>
    </location>
</feature>
<feature type="region of interest" description="Disordered" evidence="7">
    <location>
        <begin position="234"/>
        <end position="361"/>
    </location>
</feature>
<dbReference type="Gene3D" id="4.10.280.10">
    <property type="entry name" value="Helix-loop-helix DNA-binding domain"/>
    <property type="match status" value="1"/>
</dbReference>
<feature type="compositionally biased region" description="Low complexity" evidence="7">
    <location>
        <begin position="241"/>
        <end position="255"/>
    </location>
</feature>
<sequence length="615" mass="66411">MDNHDQQQKDFLSSLFPADQNTNHDGQQQSMPMFQYNQPPTMSMPQSMPPQLAMDMLGNMMQMQGIESQNNTPASPSYNPQSLLEQQFKLTQLQQLQQLQNQIFQQQIALISSQTAGIMQGSPSIDPRREQPTQFNGLPTPGSSTELHPQPSMEYVSPMILNNSYMDQPPDNNYHVDHVPPMVNHPMNNNYGPPRGSTSAPEHIAFRTSPLHHALPSPGDLDFDISPLTSPWLGAHQHSMSHGSSSNKRNASSSGDEGNTQPSRKRQSPAIRPTNPNQGKKYFRGSKSTNSTPLLRSTRSRKGSTAGEVVGDTPSPVDLSMPPPAPPAPQAQASSSSAPSNASLDQPPSSPNFNPHLTPVTPASIMNLGRLGINTNGGLAPPSRQVVPMKADAKGKAATASAKPKAATGESSRSKQSTRKTTGSLVSPSLKAILPAGATPPMSLNSQASPAPVVQVRKTSHKAAEQKRRDSLKTTFDDLRVLLPPIPLPTDEKYPDEPILPGALPPRGPPKAGGEGPNKGVSKLQLLMCGNDYIRQLKARVERRDEEIEKLRSEVKRLRLVMNESGAFEGGVTREGELDLEKDLDAVEAFSGPLGARGTMGMIEEDEGDDDPGEE</sequence>
<protein>
    <recommendedName>
        <fullName evidence="8">BHLH domain-containing protein</fullName>
    </recommendedName>
</protein>
<evidence type="ECO:0000256" key="1">
    <source>
        <dbReference type="ARBA" id="ARBA00004123"/>
    </source>
</evidence>
<dbReference type="GO" id="GO:0005634">
    <property type="term" value="C:nucleus"/>
    <property type="evidence" value="ECO:0007669"/>
    <property type="project" value="UniProtKB-SubCell"/>
</dbReference>
<proteinExistence type="predicted"/>
<feature type="region of interest" description="Disordered" evidence="7">
    <location>
        <begin position="15"/>
        <end position="52"/>
    </location>
</feature>